<keyword evidence="4 7" id="KW-0812">Transmembrane</keyword>
<reference evidence="9 10" key="1">
    <citation type="submission" date="2016-07" db="EMBL/GenBank/DDBJ databases">
        <title>Draft genome of Scalindua rubra, obtained from a brine-seawater interface in the Red Sea, sheds light on salt adaptation in anammox bacteria.</title>
        <authorList>
            <person name="Speth D.R."/>
            <person name="Lagkouvardos I."/>
            <person name="Wang Y."/>
            <person name="Qian P.-Y."/>
            <person name="Dutilh B.E."/>
            <person name="Jetten M.S."/>
        </authorList>
    </citation>
    <scope>NUCLEOTIDE SEQUENCE [LARGE SCALE GENOMIC DNA]</scope>
    <source>
        <strain evidence="9">BSI-1</strain>
    </source>
</reference>
<evidence type="ECO:0000256" key="4">
    <source>
        <dbReference type="ARBA" id="ARBA00022692"/>
    </source>
</evidence>
<evidence type="ECO:0000256" key="6">
    <source>
        <dbReference type="ARBA" id="ARBA00023136"/>
    </source>
</evidence>
<sequence>MKLSRKYTGVPEFNMLALLDIIFIIVIFCIIGMTKMVFLELVDVKNPELQITRRVEPKDFVTITITKNGKLFFNKDQVFSKTELSKKLVEKKRSGNDVTVIINGDTDALLGDALHILQLVREADLPKVYFKADSTGKG</sequence>
<evidence type="ECO:0000313" key="9">
    <source>
        <dbReference type="EMBL" id="ODS34098.1"/>
    </source>
</evidence>
<evidence type="ECO:0000256" key="8">
    <source>
        <dbReference type="SAM" id="Phobius"/>
    </source>
</evidence>
<comment type="caution">
    <text evidence="9">The sequence shown here is derived from an EMBL/GenBank/DDBJ whole genome shotgun (WGS) entry which is preliminary data.</text>
</comment>
<evidence type="ECO:0000256" key="7">
    <source>
        <dbReference type="RuleBase" id="RU003879"/>
    </source>
</evidence>
<protein>
    <submittedName>
        <fullName evidence="9">Biopolymer transport ExbD protein</fullName>
    </submittedName>
</protein>
<proteinExistence type="inferred from homology"/>
<name>A0A1E3XER6_9BACT</name>
<dbReference type="Proteomes" id="UP000094056">
    <property type="component" value="Unassembled WGS sequence"/>
</dbReference>
<keyword evidence="6 8" id="KW-0472">Membrane</keyword>
<organism evidence="9 10">
    <name type="scientific">Candidatus Scalindua rubra</name>
    <dbReference type="NCBI Taxonomy" id="1872076"/>
    <lineage>
        <taxon>Bacteria</taxon>
        <taxon>Pseudomonadati</taxon>
        <taxon>Planctomycetota</taxon>
        <taxon>Candidatus Brocadiia</taxon>
        <taxon>Candidatus Brocadiales</taxon>
        <taxon>Candidatus Scalinduaceae</taxon>
        <taxon>Candidatus Scalindua</taxon>
    </lineage>
</organism>
<keyword evidence="7" id="KW-0653">Protein transport</keyword>
<dbReference type="GO" id="GO:0005886">
    <property type="term" value="C:plasma membrane"/>
    <property type="evidence" value="ECO:0007669"/>
    <property type="project" value="UniProtKB-SubCell"/>
</dbReference>
<comment type="subcellular location">
    <subcellularLocation>
        <location evidence="1">Cell membrane</location>
        <topology evidence="1">Single-pass membrane protein</topology>
    </subcellularLocation>
    <subcellularLocation>
        <location evidence="7">Cell membrane</location>
        <topology evidence="7">Single-pass type II membrane protein</topology>
    </subcellularLocation>
</comment>
<comment type="similarity">
    <text evidence="2 7">Belongs to the ExbD/TolR family.</text>
</comment>
<dbReference type="GO" id="GO:0015031">
    <property type="term" value="P:protein transport"/>
    <property type="evidence" value="ECO:0007669"/>
    <property type="project" value="UniProtKB-KW"/>
</dbReference>
<keyword evidence="5 8" id="KW-1133">Transmembrane helix</keyword>
<dbReference type="EMBL" id="MAYW01000013">
    <property type="protein sequence ID" value="ODS34098.1"/>
    <property type="molecule type" value="Genomic_DNA"/>
</dbReference>
<keyword evidence="3" id="KW-1003">Cell membrane</keyword>
<evidence type="ECO:0000256" key="2">
    <source>
        <dbReference type="ARBA" id="ARBA00005811"/>
    </source>
</evidence>
<dbReference type="GO" id="GO:0022857">
    <property type="term" value="F:transmembrane transporter activity"/>
    <property type="evidence" value="ECO:0007669"/>
    <property type="project" value="InterPro"/>
</dbReference>
<dbReference type="Pfam" id="PF02472">
    <property type="entry name" value="ExbD"/>
    <property type="match status" value="1"/>
</dbReference>
<accession>A0A1E3XER6</accession>
<feature type="transmembrane region" description="Helical" evidence="8">
    <location>
        <begin position="15"/>
        <end position="38"/>
    </location>
</feature>
<dbReference type="InterPro" id="IPR003400">
    <property type="entry name" value="ExbD"/>
</dbReference>
<dbReference type="PANTHER" id="PTHR30558">
    <property type="entry name" value="EXBD MEMBRANE COMPONENT OF PMF-DRIVEN MACROMOLECULE IMPORT SYSTEM"/>
    <property type="match status" value="1"/>
</dbReference>
<evidence type="ECO:0000256" key="1">
    <source>
        <dbReference type="ARBA" id="ARBA00004162"/>
    </source>
</evidence>
<evidence type="ECO:0000256" key="5">
    <source>
        <dbReference type="ARBA" id="ARBA00022989"/>
    </source>
</evidence>
<dbReference type="PANTHER" id="PTHR30558:SF3">
    <property type="entry name" value="BIOPOLYMER TRANSPORT PROTEIN EXBD-RELATED"/>
    <property type="match status" value="1"/>
</dbReference>
<evidence type="ECO:0000313" key="10">
    <source>
        <dbReference type="Proteomes" id="UP000094056"/>
    </source>
</evidence>
<evidence type="ECO:0000256" key="3">
    <source>
        <dbReference type="ARBA" id="ARBA00022475"/>
    </source>
</evidence>
<keyword evidence="7" id="KW-0813">Transport</keyword>
<dbReference type="AlphaFoldDB" id="A0A1E3XER6"/>
<gene>
    <name evidence="9" type="primary">exbD_1</name>
    <name evidence="9" type="ORF">SCARUB_00771</name>
</gene>
<dbReference type="Gene3D" id="3.30.420.270">
    <property type="match status" value="1"/>
</dbReference>